<dbReference type="GO" id="GO:0005829">
    <property type="term" value="C:cytosol"/>
    <property type="evidence" value="ECO:0007669"/>
    <property type="project" value="TreeGrafter"/>
</dbReference>
<dbReference type="PROSITE" id="PS00178">
    <property type="entry name" value="AA_TRNA_LIGASE_I"/>
    <property type="match status" value="1"/>
</dbReference>
<sequence>MTTIVRFAPSPTGRIHIGNARTAILNWLMASKTGGQFVLRYDDTDTARSTQEFADGIATDIAWLGIRPHRVEWQLRRFARYDEVADKLRAEGRLYPCYETADELDRKRKRQEARKLPPVYDRAALKLTGEERARLEAEGRRPHWRFKLDGRVVEWNDQIRGPQHIDTRSLSDPVLVREDGTYLYTLPSVIDDIDFGITHVIRGEDHVVNTAVQIEITQALGATAPTYAHHSLLIGADGKGLSKRLGSLSIGSMREGGLEPMAVVSHAALLGTSDNIHPCADYAELVDGFALDKLSRAPARFDEQELAQLNAKLLHHLPWDRVKDRLPGDNEAFWLAVRGNIGKLADIDTWRRVVAGPSQPVIAPEDRDFITVARALLPPAPWDGTTWKAWTEAVRAATGRKGKDLFMPLRRALTGLDHGPELAQLLPLIGPDAVLERLT</sequence>
<dbReference type="SUPFAM" id="SSF48163">
    <property type="entry name" value="An anticodon-binding domain of class I aminoacyl-tRNA synthetases"/>
    <property type="match status" value="1"/>
</dbReference>
<comment type="subunit">
    <text evidence="8">Monomer.</text>
</comment>
<evidence type="ECO:0000256" key="1">
    <source>
        <dbReference type="ARBA" id="ARBA00007894"/>
    </source>
</evidence>
<dbReference type="InterPro" id="IPR020058">
    <property type="entry name" value="Glu/Gln-tRNA-synth_Ib_cat-dom"/>
</dbReference>
<comment type="catalytic activity">
    <reaction evidence="8">
        <text>tRNA(Glu) + L-glutamate + ATP = L-glutamyl-tRNA(Glu) + AMP + diphosphate</text>
        <dbReference type="Rhea" id="RHEA:23540"/>
        <dbReference type="Rhea" id="RHEA-COMP:9663"/>
        <dbReference type="Rhea" id="RHEA-COMP:9680"/>
        <dbReference type="ChEBI" id="CHEBI:29985"/>
        <dbReference type="ChEBI" id="CHEBI:30616"/>
        <dbReference type="ChEBI" id="CHEBI:33019"/>
        <dbReference type="ChEBI" id="CHEBI:78442"/>
        <dbReference type="ChEBI" id="CHEBI:78520"/>
        <dbReference type="ChEBI" id="CHEBI:456215"/>
        <dbReference type="EC" id="6.1.1.17"/>
    </reaction>
</comment>
<feature type="short sequence motif" description="'KMSKS' region" evidence="8">
    <location>
        <begin position="240"/>
        <end position="244"/>
    </location>
</feature>
<dbReference type="AlphaFoldDB" id="A0A2W2BC69"/>
<keyword evidence="3 8" id="KW-0436">Ligase</keyword>
<dbReference type="SUPFAM" id="SSF52374">
    <property type="entry name" value="Nucleotidylyl transferase"/>
    <property type="match status" value="1"/>
</dbReference>
<reference evidence="12" key="1">
    <citation type="submission" date="2018-06" db="EMBL/GenBank/DDBJ databases">
        <title>Aestuariibacter litoralis strain KCTC 52945T.</title>
        <authorList>
            <person name="Li X."/>
            <person name="Salam N."/>
            <person name="Li J.-L."/>
            <person name="Chen Y.-M."/>
            <person name="Yang Z.-W."/>
            <person name="Zhang L.-Y."/>
            <person name="Han M.-X."/>
            <person name="Xiao M."/>
            <person name="Li W.-J."/>
        </authorList>
    </citation>
    <scope>NUCLEOTIDE SEQUENCE [LARGE SCALE GENOMIC DNA]</scope>
    <source>
        <strain evidence="12">KCTC 52945</strain>
    </source>
</reference>
<dbReference type="InterPro" id="IPR049940">
    <property type="entry name" value="GluQ/Sye"/>
</dbReference>
<comment type="caution">
    <text evidence="11">The sequence shown here is derived from an EMBL/GenBank/DDBJ whole genome shotgun (WGS) entry which is preliminary data.</text>
</comment>
<feature type="binding site" evidence="8">
    <location>
        <position position="243"/>
    </location>
    <ligand>
        <name>ATP</name>
        <dbReference type="ChEBI" id="CHEBI:30616"/>
    </ligand>
</feature>
<dbReference type="PRINTS" id="PR00987">
    <property type="entry name" value="TRNASYNTHGLU"/>
</dbReference>
<dbReference type="RefSeq" id="WP_111196562.1">
    <property type="nucleotide sequence ID" value="NZ_QKVK01000002.1"/>
</dbReference>
<dbReference type="InterPro" id="IPR014729">
    <property type="entry name" value="Rossmann-like_a/b/a_fold"/>
</dbReference>
<evidence type="ECO:0000256" key="6">
    <source>
        <dbReference type="ARBA" id="ARBA00022917"/>
    </source>
</evidence>
<comment type="subcellular location">
    <subcellularLocation>
        <location evidence="8">Cytoplasm</location>
    </subcellularLocation>
</comment>
<keyword evidence="2 8" id="KW-0963">Cytoplasm</keyword>
<dbReference type="InterPro" id="IPR004527">
    <property type="entry name" value="Glu-tRNA-ligase_bac/mito"/>
</dbReference>
<protein>
    <recommendedName>
        <fullName evidence="8">Glutamate--tRNA ligase</fullName>
        <ecNumber evidence="8">6.1.1.17</ecNumber>
    </recommendedName>
    <alternativeName>
        <fullName evidence="8">Glutamyl-tRNA synthetase</fullName>
        <shortName evidence="8">GluRS</shortName>
    </alternativeName>
</protein>
<evidence type="ECO:0000256" key="5">
    <source>
        <dbReference type="ARBA" id="ARBA00022840"/>
    </source>
</evidence>
<evidence type="ECO:0000313" key="11">
    <source>
        <dbReference type="EMBL" id="PZF77814.1"/>
    </source>
</evidence>
<dbReference type="InterPro" id="IPR001412">
    <property type="entry name" value="aa-tRNA-synth_I_CS"/>
</dbReference>
<dbReference type="PANTHER" id="PTHR43311">
    <property type="entry name" value="GLUTAMATE--TRNA LIGASE"/>
    <property type="match status" value="1"/>
</dbReference>
<dbReference type="InterPro" id="IPR020751">
    <property type="entry name" value="aa-tRNA-synth_I_codon-bd_sub2"/>
</dbReference>
<dbReference type="InterPro" id="IPR000924">
    <property type="entry name" value="Glu/Gln-tRNA-synth"/>
</dbReference>
<keyword evidence="6 8" id="KW-0648">Protein biosynthesis</keyword>
<dbReference type="Gene3D" id="1.10.10.350">
    <property type="match status" value="1"/>
</dbReference>
<dbReference type="GO" id="GO:0004818">
    <property type="term" value="F:glutamate-tRNA ligase activity"/>
    <property type="evidence" value="ECO:0007669"/>
    <property type="project" value="UniProtKB-UniRule"/>
</dbReference>
<gene>
    <name evidence="8" type="primary">gltX</name>
    <name evidence="11" type="ORF">DK847_05145</name>
</gene>
<keyword evidence="5 8" id="KW-0067">ATP-binding</keyword>
<evidence type="ECO:0000313" key="12">
    <source>
        <dbReference type="Proteomes" id="UP000248795"/>
    </source>
</evidence>
<organism evidence="11 12">
    <name type="scientific">Aestuariivirga litoralis</name>
    <dbReference type="NCBI Taxonomy" id="2650924"/>
    <lineage>
        <taxon>Bacteria</taxon>
        <taxon>Pseudomonadati</taxon>
        <taxon>Pseudomonadota</taxon>
        <taxon>Alphaproteobacteria</taxon>
        <taxon>Hyphomicrobiales</taxon>
        <taxon>Aestuariivirgaceae</taxon>
        <taxon>Aestuariivirga</taxon>
    </lineage>
</organism>
<dbReference type="PANTHER" id="PTHR43311:SF2">
    <property type="entry name" value="GLUTAMATE--TRNA LIGASE, MITOCHONDRIAL-RELATED"/>
    <property type="match status" value="1"/>
</dbReference>
<dbReference type="Pfam" id="PF00749">
    <property type="entry name" value="tRNA-synt_1c"/>
    <property type="match status" value="1"/>
</dbReference>
<dbReference type="Pfam" id="PF19269">
    <property type="entry name" value="Anticodon_2"/>
    <property type="match status" value="1"/>
</dbReference>
<feature type="domain" description="Aminoacyl-tRNA synthetase class I anticodon-binding" evidence="10">
    <location>
        <begin position="378"/>
        <end position="438"/>
    </location>
</feature>
<dbReference type="GO" id="GO:0005524">
    <property type="term" value="F:ATP binding"/>
    <property type="evidence" value="ECO:0007669"/>
    <property type="project" value="UniProtKB-UniRule"/>
</dbReference>
<evidence type="ECO:0000256" key="4">
    <source>
        <dbReference type="ARBA" id="ARBA00022741"/>
    </source>
</evidence>
<evidence type="ECO:0000256" key="2">
    <source>
        <dbReference type="ARBA" id="ARBA00022490"/>
    </source>
</evidence>
<comment type="similarity">
    <text evidence="1 8">Belongs to the class-I aminoacyl-tRNA synthetase family. Glutamate--tRNA ligase type 1 subfamily.</text>
</comment>
<dbReference type="NCBIfam" id="TIGR00464">
    <property type="entry name" value="gltX_bact"/>
    <property type="match status" value="1"/>
</dbReference>
<accession>A0A2W2BC69</accession>
<feature type="short sequence motif" description="'HIGH' region" evidence="8">
    <location>
        <begin position="9"/>
        <end position="19"/>
    </location>
</feature>
<evidence type="ECO:0000259" key="10">
    <source>
        <dbReference type="Pfam" id="PF19269"/>
    </source>
</evidence>
<evidence type="ECO:0000259" key="9">
    <source>
        <dbReference type="Pfam" id="PF00749"/>
    </source>
</evidence>
<dbReference type="EC" id="6.1.1.17" evidence="8"/>
<keyword evidence="12" id="KW-1185">Reference proteome</keyword>
<dbReference type="InterPro" id="IPR045462">
    <property type="entry name" value="aa-tRNA-synth_I_cd-bd"/>
</dbReference>
<proteinExistence type="inferred from homology"/>
<keyword evidence="4 8" id="KW-0547">Nucleotide-binding</keyword>
<evidence type="ECO:0000256" key="3">
    <source>
        <dbReference type="ARBA" id="ARBA00022598"/>
    </source>
</evidence>
<evidence type="ECO:0000256" key="7">
    <source>
        <dbReference type="ARBA" id="ARBA00023146"/>
    </source>
</evidence>
<dbReference type="EMBL" id="QKVK01000002">
    <property type="protein sequence ID" value="PZF77814.1"/>
    <property type="molecule type" value="Genomic_DNA"/>
</dbReference>
<dbReference type="Gene3D" id="3.40.50.620">
    <property type="entry name" value="HUPs"/>
    <property type="match status" value="1"/>
</dbReference>
<feature type="domain" description="Glutamyl/glutaminyl-tRNA synthetase class Ib catalytic" evidence="9">
    <location>
        <begin position="5"/>
        <end position="307"/>
    </location>
</feature>
<keyword evidence="7 8" id="KW-0030">Aminoacyl-tRNA synthetase</keyword>
<dbReference type="GO" id="GO:0006424">
    <property type="term" value="P:glutamyl-tRNA aminoacylation"/>
    <property type="evidence" value="ECO:0007669"/>
    <property type="project" value="UniProtKB-UniRule"/>
</dbReference>
<evidence type="ECO:0000256" key="8">
    <source>
        <dbReference type="HAMAP-Rule" id="MF_00022"/>
    </source>
</evidence>
<name>A0A2W2BC69_9HYPH</name>
<dbReference type="GO" id="GO:0000049">
    <property type="term" value="F:tRNA binding"/>
    <property type="evidence" value="ECO:0007669"/>
    <property type="project" value="InterPro"/>
</dbReference>
<comment type="caution">
    <text evidence="8">Lacks conserved residue(s) required for the propagation of feature annotation.</text>
</comment>
<dbReference type="InterPro" id="IPR008925">
    <property type="entry name" value="aa_tRNA-synth_I_cd-bd_sf"/>
</dbReference>
<comment type="function">
    <text evidence="8">Catalyzes the attachment of glutamate to tRNA(Glu) in a two-step reaction: glutamate is first activated by ATP to form Glu-AMP and then transferred to the acceptor end of tRNA(Glu).</text>
</comment>
<dbReference type="HAMAP" id="MF_00022">
    <property type="entry name" value="Glu_tRNA_synth_type1"/>
    <property type="match status" value="1"/>
</dbReference>
<dbReference type="Proteomes" id="UP000248795">
    <property type="component" value="Unassembled WGS sequence"/>
</dbReference>